<evidence type="ECO:0000313" key="3">
    <source>
        <dbReference type="Proteomes" id="UP000006729"/>
    </source>
</evidence>
<evidence type="ECO:0000256" key="1">
    <source>
        <dbReference type="SAM" id="MobiDB-lite"/>
    </source>
</evidence>
<organism evidence="2 3">
    <name type="scientific">Populus trichocarpa</name>
    <name type="common">Western balsam poplar</name>
    <name type="synonym">Populus balsamifera subsp. trichocarpa</name>
    <dbReference type="NCBI Taxonomy" id="3694"/>
    <lineage>
        <taxon>Eukaryota</taxon>
        <taxon>Viridiplantae</taxon>
        <taxon>Streptophyta</taxon>
        <taxon>Embryophyta</taxon>
        <taxon>Tracheophyta</taxon>
        <taxon>Spermatophyta</taxon>
        <taxon>Magnoliopsida</taxon>
        <taxon>eudicotyledons</taxon>
        <taxon>Gunneridae</taxon>
        <taxon>Pentapetalae</taxon>
        <taxon>rosids</taxon>
        <taxon>fabids</taxon>
        <taxon>Malpighiales</taxon>
        <taxon>Salicaceae</taxon>
        <taxon>Saliceae</taxon>
        <taxon>Populus</taxon>
    </lineage>
</organism>
<sequence length="170" mass="19284">MHCVSPHHLVVACVLLRAYRNNIYDDIERSKTYMIGGGCRRLIVSLIIFQKLYADQLRVIVGHLDVMGAPGVQAASLSPSVSHDMESYMKSRDDNFLQLIQNSNPFDAQPPMVFYPEQSSHLTNLLERKYSNGYSTDLQVYYEPRPLDDQLPVGFQSKQTSHGTTRNASF</sequence>
<dbReference type="Proteomes" id="UP000006729">
    <property type="component" value="Chromosome 8"/>
</dbReference>
<dbReference type="InParanoid" id="A0A2K1ZIH5"/>
<protein>
    <submittedName>
        <fullName evidence="2">Uncharacterized protein</fullName>
    </submittedName>
</protein>
<evidence type="ECO:0000313" key="2">
    <source>
        <dbReference type="EMBL" id="PNT25080.1"/>
    </source>
</evidence>
<dbReference type="AlphaFoldDB" id="A0A2K1ZIH5"/>
<gene>
    <name evidence="2" type="ORF">POPTR_008G166900</name>
</gene>
<name>A0A2K1ZIH5_POPTR</name>
<reference evidence="2 3" key="1">
    <citation type="journal article" date="2006" name="Science">
        <title>The genome of black cottonwood, Populus trichocarpa (Torr. &amp; Gray).</title>
        <authorList>
            <person name="Tuskan G.A."/>
            <person name="Difazio S."/>
            <person name="Jansson S."/>
            <person name="Bohlmann J."/>
            <person name="Grigoriev I."/>
            <person name="Hellsten U."/>
            <person name="Putnam N."/>
            <person name="Ralph S."/>
            <person name="Rombauts S."/>
            <person name="Salamov A."/>
            <person name="Schein J."/>
            <person name="Sterck L."/>
            <person name="Aerts A."/>
            <person name="Bhalerao R.R."/>
            <person name="Bhalerao R.P."/>
            <person name="Blaudez D."/>
            <person name="Boerjan W."/>
            <person name="Brun A."/>
            <person name="Brunner A."/>
            <person name="Busov V."/>
            <person name="Campbell M."/>
            <person name="Carlson J."/>
            <person name="Chalot M."/>
            <person name="Chapman J."/>
            <person name="Chen G.L."/>
            <person name="Cooper D."/>
            <person name="Coutinho P.M."/>
            <person name="Couturier J."/>
            <person name="Covert S."/>
            <person name="Cronk Q."/>
            <person name="Cunningham R."/>
            <person name="Davis J."/>
            <person name="Degroeve S."/>
            <person name="Dejardin A."/>
            <person name="Depamphilis C."/>
            <person name="Detter J."/>
            <person name="Dirks B."/>
            <person name="Dubchak I."/>
            <person name="Duplessis S."/>
            <person name="Ehlting J."/>
            <person name="Ellis B."/>
            <person name="Gendler K."/>
            <person name="Goodstein D."/>
            <person name="Gribskov M."/>
            <person name="Grimwood J."/>
            <person name="Groover A."/>
            <person name="Gunter L."/>
            <person name="Hamberger B."/>
            <person name="Heinze B."/>
            <person name="Helariutta Y."/>
            <person name="Henrissat B."/>
            <person name="Holligan D."/>
            <person name="Holt R."/>
            <person name="Huang W."/>
            <person name="Islam-Faridi N."/>
            <person name="Jones S."/>
            <person name="Jones-Rhoades M."/>
            <person name="Jorgensen R."/>
            <person name="Joshi C."/>
            <person name="Kangasjarvi J."/>
            <person name="Karlsson J."/>
            <person name="Kelleher C."/>
            <person name="Kirkpatrick R."/>
            <person name="Kirst M."/>
            <person name="Kohler A."/>
            <person name="Kalluri U."/>
            <person name="Larimer F."/>
            <person name="Leebens-Mack J."/>
            <person name="Leple J.C."/>
            <person name="Locascio P."/>
            <person name="Lou Y."/>
            <person name="Lucas S."/>
            <person name="Martin F."/>
            <person name="Montanini B."/>
            <person name="Napoli C."/>
            <person name="Nelson D.R."/>
            <person name="Nelson C."/>
            <person name="Nieminen K."/>
            <person name="Nilsson O."/>
            <person name="Pereda V."/>
            <person name="Peter G."/>
            <person name="Philippe R."/>
            <person name="Pilate G."/>
            <person name="Poliakov A."/>
            <person name="Razumovskaya J."/>
            <person name="Richardson P."/>
            <person name="Rinaldi C."/>
            <person name="Ritland K."/>
            <person name="Rouze P."/>
            <person name="Ryaboy D."/>
            <person name="Schmutz J."/>
            <person name="Schrader J."/>
            <person name="Segerman B."/>
            <person name="Shin H."/>
            <person name="Siddiqui A."/>
            <person name="Sterky F."/>
            <person name="Terry A."/>
            <person name="Tsai C.J."/>
            <person name="Uberbacher E."/>
            <person name="Unneberg P."/>
            <person name="Vahala J."/>
            <person name="Wall K."/>
            <person name="Wessler S."/>
            <person name="Yang G."/>
            <person name="Yin T."/>
            <person name="Douglas C."/>
            <person name="Marra M."/>
            <person name="Sandberg G."/>
            <person name="Van de Peer Y."/>
            <person name="Rokhsar D."/>
        </authorList>
    </citation>
    <scope>NUCLEOTIDE SEQUENCE [LARGE SCALE GENOMIC DNA]</scope>
    <source>
        <strain evidence="3">cv. Nisqually</strain>
    </source>
</reference>
<proteinExistence type="predicted"/>
<dbReference type="EMBL" id="CM009297">
    <property type="protein sequence ID" value="PNT25080.1"/>
    <property type="molecule type" value="Genomic_DNA"/>
</dbReference>
<feature type="region of interest" description="Disordered" evidence="1">
    <location>
        <begin position="151"/>
        <end position="170"/>
    </location>
</feature>
<feature type="compositionally biased region" description="Polar residues" evidence="1">
    <location>
        <begin position="156"/>
        <end position="170"/>
    </location>
</feature>
<accession>A0A2K1ZIH5</accession>
<keyword evidence="3" id="KW-1185">Reference proteome</keyword>